<feature type="transmembrane region" description="Helical" evidence="13">
    <location>
        <begin position="72"/>
        <end position="90"/>
    </location>
</feature>
<keyword evidence="16" id="KW-1185">Reference proteome</keyword>
<feature type="transmembrane region" description="Helical" evidence="13">
    <location>
        <begin position="162"/>
        <end position="180"/>
    </location>
</feature>
<dbReference type="GO" id="GO:0030171">
    <property type="term" value="F:voltage-gated proton channel activity"/>
    <property type="evidence" value="ECO:0007669"/>
    <property type="project" value="InterPro"/>
</dbReference>
<gene>
    <name evidence="15" type="ORF">JXQ802_LOCUS17864</name>
</gene>
<evidence type="ECO:0000256" key="11">
    <source>
        <dbReference type="ARBA" id="ARBA00023303"/>
    </source>
</evidence>
<protein>
    <recommendedName>
        <fullName evidence="2">Voltage-gated hydrogen channel 1</fullName>
    </recommendedName>
    <alternativeName>
        <fullName evidence="12">Hydrogen voltage-gated channel 1</fullName>
    </alternativeName>
</protein>
<evidence type="ECO:0000256" key="6">
    <source>
        <dbReference type="ARBA" id="ARBA00022882"/>
    </source>
</evidence>
<evidence type="ECO:0000313" key="15">
    <source>
        <dbReference type="EMBL" id="CAF1074507.1"/>
    </source>
</evidence>
<keyword evidence="11" id="KW-0407">Ion channel</keyword>
<evidence type="ECO:0000256" key="5">
    <source>
        <dbReference type="ARBA" id="ARBA00022692"/>
    </source>
</evidence>
<keyword evidence="5 13" id="KW-0812">Transmembrane</keyword>
<evidence type="ECO:0000259" key="14">
    <source>
        <dbReference type="Pfam" id="PF00520"/>
    </source>
</evidence>
<accession>A0A814M655</accession>
<feature type="transmembrane region" description="Helical" evidence="13">
    <location>
        <begin position="127"/>
        <end position="150"/>
    </location>
</feature>
<dbReference type="AlphaFoldDB" id="A0A814M655"/>
<keyword evidence="10 13" id="KW-0472">Membrane</keyword>
<proteinExistence type="predicted"/>
<evidence type="ECO:0000256" key="3">
    <source>
        <dbReference type="ARBA" id="ARBA00022448"/>
    </source>
</evidence>
<dbReference type="GO" id="GO:0034702">
    <property type="term" value="C:monoatomic ion channel complex"/>
    <property type="evidence" value="ECO:0007669"/>
    <property type="project" value="UniProtKB-KW"/>
</dbReference>
<sequence>MATSSKSNVSGGMDPIANYLSMHTLRAVEQFDQESNENDNCCNDKCCSCFNNWWNVKFNHQRFIVHIVEKTAFHLAIIILVLIDCLLVVSELLLDFIYLSQQCDNKAKNTTHNGEVENHKLKLAIELLHYASIVLLAIFVVEVTIKIYAFGKKWWNFRGRKMEWLDALIVIVSFAIDIYFLKKPSVIAEISLLFISFRLWRIIRIINSVAQSIRSQDESAKKNLANTYLQVIELLLNVSTKKTDVTSELRHELTRENFDKIIEKFTSIDQTCRTVLTQCQKPSSRNAITDIAQGLQETVEQIRLTSSTLGITNKTK</sequence>
<keyword evidence="3" id="KW-0813">Transport</keyword>
<evidence type="ECO:0000256" key="7">
    <source>
        <dbReference type="ARBA" id="ARBA00022989"/>
    </source>
</evidence>
<dbReference type="Proteomes" id="UP000663870">
    <property type="component" value="Unassembled WGS sequence"/>
</dbReference>
<evidence type="ECO:0000256" key="4">
    <source>
        <dbReference type="ARBA" id="ARBA00022475"/>
    </source>
</evidence>
<evidence type="ECO:0000256" key="8">
    <source>
        <dbReference type="ARBA" id="ARBA00023054"/>
    </source>
</evidence>
<keyword evidence="6" id="KW-0851">Voltage-gated channel</keyword>
<dbReference type="Gene3D" id="1.20.120.350">
    <property type="entry name" value="Voltage-gated potassium channels. Chain C"/>
    <property type="match status" value="1"/>
</dbReference>
<evidence type="ECO:0000256" key="10">
    <source>
        <dbReference type="ARBA" id="ARBA00023136"/>
    </source>
</evidence>
<evidence type="ECO:0000256" key="9">
    <source>
        <dbReference type="ARBA" id="ARBA00023065"/>
    </source>
</evidence>
<dbReference type="Pfam" id="PF00520">
    <property type="entry name" value="Ion_trans"/>
    <property type="match status" value="1"/>
</dbReference>
<dbReference type="GO" id="GO:0005886">
    <property type="term" value="C:plasma membrane"/>
    <property type="evidence" value="ECO:0007669"/>
    <property type="project" value="UniProtKB-SubCell"/>
</dbReference>
<keyword evidence="7 13" id="KW-1133">Transmembrane helix</keyword>
<evidence type="ECO:0000256" key="1">
    <source>
        <dbReference type="ARBA" id="ARBA00004651"/>
    </source>
</evidence>
<name>A0A814M655_9BILA</name>
<keyword evidence="9" id="KW-0406">Ion transport</keyword>
<keyword evidence="8" id="KW-0175">Coiled coil</keyword>
<dbReference type="PANTHER" id="PTHR46480">
    <property type="entry name" value="F20B24.22"/>
    <property type="match status" value="1"/>
</dbReference>
<dbReference type="InterPro" id="IPR027359">
    <property type="entry name" value="Volt_channel_dom_sf"/>
</dbReference>
<dbReference type="EMBL" id="CAJNOL010000459">
    <property type="protein sequence ID" value="CAF1074507.1"/>
    <property type="molecule type" value="Genomic_DNA"/>
</dbReference>
<feature type="domain" description="Ion transport" evidence="14">
    <location>
        <begin position="71"/>
        <end position="209"/>
    </location>
</feature>
<comment type="subcellular location">
    <subcellularLocation>
        <location evidence="1">Cell membrane</location>
        <topology evidence="1">Multi-pass membrane protein</topology>
    </subcellularLocation>
</comment>
<keyword evidence="4" id="KW-1003">Cell membrane</keyword>
<evidence type="ECO:0000313" key="16">
    <source>
        <dbReference type="Proteomes" id="UP000663870"/>
    </source>
</evidence>
<organism evidence="15 16">
    <name type="scientific">Rotaria sordida</name>
    <dbReference type="NCBI Taxonomy" id="392033"/>
    <lineage>
        <taxon>Eukaryota</taxon>
        <taxon>Metazoa</taxon>
        <taxon>Spiralia</taxon>
        <taxon>Gnathifera</taxon>
        <taxon>Rotifera</taxon>
        <taxon>Eurotatoria</taxon>
        <taxon>Bdelloidea</taxon>
        <taxon>Philodinida</taxon>
        <taxon>Philodinidae</taxon>
        <taxon>Rotaria</taxon>
    </lineage>
</organism>
<dbReference type="InterPro" id="IPR031846">
    <property type="entry name" value="Hvcn1"/>
</dbReference>
<dbReference type="SUPFAM" id="SSF81324">
    <property type="entry name" value="Voltage-gated potassium channels"/>
    <property type="match status" value="1"/>
</dbReference>
<evidence type="ECO:0000256" key="12">
    <source>
        <dbReference type="ARBA" id="ARBA00031989"/>
    </source>
</evidence>
<dbReference type="PANTHER" id="PTHR46480:SF1">
    <property type="entry name" value="VOLTAGE-GATED HYDROGEN CHANNEL 1"/>
    <property type="match status" value="1"/>
</dbReference>
<reference evidence="15" key="1">
    <citation type="submission" date="2021-02" db="EMBL/GenBank/DDBJ databases">
        <authorList>
            <person name="Nowell W R."/>
        </authorList>
    </citation>
    <scope>NUCLEOTIDE SEQUENCE</scope>
</reference>
<evidence type="ECO:0000256" key="13">
    <source>
        <dbReference type="SAM" id="Phobius"/>
    </source>
</evidence>
<comment type="caution">
    <text evidence="15">The sequence shown here is derived from an EMBL/GenBank/DDBJ whole genome shotgun (WGS) entry which is preliminary data.</text>
</comment>
<evidence type="ECO:0000256" key="2">
    <source>
        <dbReference type="ARBA" id="ARBA00015897"/>
    </source>
</evidence>
<dbReference type="InterPro" id="IPR005821">
    <property type="entry name" value="Ion_trans_dom"/>
</dbReference>